<evidence type="ECO:0000313" key="12">
    <source>
        <dbReference type="WBParaSite" id="MBELARI_LOCUS11263"/>
    </source>
</evidence>
<dbReference type="PROSITE" id="PS00027">
    <property type="entry name" value="HOMEOBOX_1"/>
    <property type="match status" value="1"/>
</dbReference>
<evidence type="ECO:0000313" key="11">
    <source>
        <dbReference type="Proteomes" id="UP000887575"/>
    </source>
</evidence>
<sequence>MQSFAIDRLIGLTPTPKAQLSPFHQKATDSNCAINLSRHNEITPPMLALSQSLASSPEHPPSTTSRHHICDDNSLRRYRTAFSREQITRLEREFAKENYVSRKTRGELASELNLPEGTIKVWFQNRRMKDKRQKLQLGGLGWPFLPAPLALMFNPLATQAHYDAWHKATIANYPVPKMDSSFPFMSPNAQSEQASTPTQTTLRDSPDSCDGLFEDEEMQKYHTNQDVMPQENKCSVEGENNEDTPQKFKKENKQTS</sequence>
<keyword evidence="2" id="KW-0217">Developmental protein</keyword>
<reference evidence="12" key="1">
    <citation type="submission" date="2024-02" db="UniProtKB">
        <authorList>
            <consortium name="WormBaseParasite"/>
        </authorList>
    </citation>
    <scope>IDENTIFICATION</scope>
</reference>
<evidence type="ECO:0000256" key="2">
    <source>
        <dbReference type="ARBA" id="ARBA00022473"/>
    </source>
</evidence>
<dbReference type="PANTHER" id="PTHR46294:SF4">
    <property type="entry name" value="SEGMENTATION PROTEIN EVEN-SKIPPED"/>
    <property type="match status" value="1"/>
</dbReference>
<dbReference type="PROSITE" id="PS50071">
    <property type="entry name" value="HOMEOBOX_2"/>
    <property type="match status" value="1"/>
</dbReference>
<dbReference type="InterPro" id="IPR009057">
    <property type="entry name" value="Homeodomain-like_sf"/>
</dbReference>
<dbReference type="Pfam" id="PF00046">
    <property type="entry name" value="Homeodomain"/>
    <property type="match status" value="1"/>
</dbReference>
<feature type="domain" description="Homeobox" evidence="10">
    <location>
        <begin position="73"/>
        <end position="133"/>
    </location>
</feature>
<evidence type="ECO:0000256" key="8">
    <source>
        <dbReference type="RuleBase" id="RU000682"/>
    </source>
</evidence>
<proteinExistence type="inferred from homology"/>
<organism evidence="11 12">
    <name type="scientific">Mesorhabditis belari</name>
    <dbReference type="NCBI Taxonomy" id="2138241"/>
    <lineage>
        <taxon>Eukaryota</taxon>
        <taxon>Metazoa</taxon>
        <taxon>Ecdysozoa</taxon>
        <taxon>Nematoda</taxon>
        <taxon>Chromadorea</taxon>
        <taxon>Rhabditida</taxon>
        <taxon>Rhabditina</taxon>
        <taxon>Rhabditomorpha</taxon>
        <taxon>Rhabditoidea</taxon>
        <taxon>Rhabditidae</taxon>
        <taxon>Mesorhabditinae</taxon>
        <taxon>Mesorhabditis</taxon>
    </lineage>
</organism>
<dbReference type="PANTHER" id="PTHR46294">
    <property type="entry name" value="SEGMENTATION PROTEIN EVEN-SKIPPED"/>
    <property type="match status" value="1"/>
</dbReference>
<keyword evidence="3 7" id="KW-0238">DNA-binding</keyword>
<evidence type="ECO:0000256" key="4">
    <source>
        <dbReference type="ARBA" id="ARBA00023155"/>
    </source>
</evidence>
<dbReference type="WBParaSite" id="MBELARI_LOCUS11263">
    <property type="protein sequence ID" value="MBELARI_LOCUS11263"/>
    <property type="gene ID" value="MBELARI_LOCUS11263"/>
</dbReference>
<evidence type="ECO:0000256" key="6">
    <source>
        <dbReference type="ARBA" id="ARBA00038449"/>
    </source>
</evidence>
<dbReference type="CDD" id="cd00086">
    <property type="entry name" value="homeodomain"/>
    <property type="match status" value="1"/>
</dbReference>
<evidence type="ECO:0000256" key="9">
    <source>
        <dbReference type="SAM" id="MobiDB-lite"/>
    </source>
</evidence>
<dbReference type="SMART" id="SM00389">
    <property type="entry name" value="HOX"/>
    <property type="match status" value="1"/>
</dbReference>
<dbReference type="InterPro" id="IPR052002">
    <property type="entry name" value="Even-skipped_HD"/>
</dbReference>
<evidence type="ECO:0000259" key="10">
    <source>
        <dbReference type="PROSITE" id="PS50071"/>
    </source>
</evidence>
<comment type="subcellular location">
    <subcellularLocation>
        <location evidence="1 7 8">Nucleus</location>
    </subcellularLocation>
</comment>
<keyword evidence="5 7" id="KW-0539">Nucleus</keyword>
<feature type="compositionally biased region" description="Polar residues" evidence="9">
    <location>
        <begin position="187"/>
        <end position="203"/>
    </location>
</feature>
<dbReference type="SUPFAM" id="SSF46689">
    <property type="entry name" value="Homeodomain-like"/>
    <property type="match status" value="1"/>
</dbReference>
<feature type="DNA-binding region" description="Homeobox" evidence="7">
    <location>
        <begin position="75"/>
        <end position="134"/>
    </location>
</feature>
<feature type="compositionally biased region" description="Basic and acidic residues" evidence="9">
    <location>
        <begin position="244"/>
        <end position="256"/>
    </location>
</feature>
<evidence type="ECO:0000256" key="7">
    <source>
        <dbReference type="PROSITE-ProRule" id="PRU00108"/>
    </source>
</evidence>
<dbReference type="GO" id="GO:0000978">
    <property type="term" value="F:RNA polymerase II cis-regulatory region sequence-specific DNA binding"/>
    <property type="evidence" value="ECO:0007669"/>
    <property type="project" value="TreeGrafter"/>
</dbReference>
<dbReference type="Proteomes" id="UP000887575">
    <property type="component" value="Unassembled WGS sequence"/>
</dbReference>
<dbReference type="InterPro" id="IPR017970">
    <property type="entry name" value="Homeobox_CS"/>
</dbReference>
<evidence type="ECO:0000256" key="3">
    <source>
        <dbReference type="ARBA" id="ARBA00023125"/>
    </source>
</evidence>
<protein>
    <submittedName>
        <fullName evidence="12">Homeobox domain-containing protein</fullName>
    </submittedName>
</protein>
<dbReference type="InterPro" id="IPR001356">
    <property type="entry name" value="HD"/>
</dbReference>
<dbReference type="Gene3D" id="1.10.10.60">
    <property type="entry name" value="Homeodomain-like"/>
    <property type="match status" value="1"/>
</dbReference>
<keyword evidence="4 7" id="KW-0371">Homeobox</keyword>
<evidence type="ECO:0000256" key="5">
    <source>
        <dbReference type="ARBA" id="ARBA00023242"/>
    </source>
</evidence>
<feature type="region of interest" description="Disordered" evidence="9">
    <location>
        <begin position="50"/>
        <end position="69"/>
    </location>
</feature>
<keyword evidence="11" id="KW-1185">Reference proteome</keyword>
<feature type="region of interest" description="Disordered" evidence="9">
    <location>
        <begin position="184"/>
        <end position="256"/>
    </location>
</feature>
<dbReference type="GO" id="GO:0005634">
    <property type="term" value="C:nucleus"/>
    <property type="evidence" value="ECO:0007669"/>
    <property type="project" value="UniProtKB-SubCell"/>
</dbReference>
<dbReference type="GO" id="GO:0000981">
    <property type="term" value="F:DNA-binding transcription factor activity, RNA polymerase II-specific"/>
    <property type="evidence" value="ECO:0007669"/>
    <property type="project" value="InterPro"/>
</dbReference>
<accession>A0AAF3EBF1</accession>
<dbReference type="AlphaFoldDB" id="A0AAF3EBF1"/>
<name>A0AAF3EBF1_9BILA</name>
<comment type="similarity">
    <text evidence="6">Belongs to the even-skipped homeobox family.</text>
</comment>
<evidence type="ECO:0000256" key="1">
    <source>
        <dbReference type="ARBA" id="ARBA00004123"/>
    </source>
</evidence>